<gene>
    <name evidence="2" type="ORF">JI62_06630</name>
</gene>
<feature type="transmembrane region" description="Helical" evidence="1">
    <location>
        <begin position="20"/>
        <end position="41"/>
    </location>
</feature>
<keyword evidence="1" id="KW-0472">Membrane</keyword>
<keyword evidence="1" id="KW-0812">Transmembrane</keyword>
<dbReference type="OrthoDB" id="5295180at2"/>
<keyword evidence="1" id="KW-1133">Transmembrane helix</keyword>
<dbReference type="Proteomes" id="UP000197334">
    <property type="component" value="Unassembled WGS sequence"/>
</dbReference>
<evidence type="ECO:0000313" key="3">
    <source>
        <dbReference type="Proteomes" id="UP000197334"/>
    </source>
</evidence>
<protein>
    <submittedName>
        <fullName evidence="2">CcoH</fullName>
    </submittedName>
</protein>
<dbReference type="InterPro" id="IPR008620">
    <property type="entry name" value="FixH"/>
</dbReference>
<dbReference type="Pfam" id="PF05751">
    <property type="entry name" value="FixH"/>
    <property type="match status" value="1"/>
</dbReference>
<keyword evidence="3" id="KW-1185">Reference proteome</keyword>
<proteinExistence type="predicted"/>
<evidence type="ECO:0000313" key="2">
    <source>
        <dbReference type="EMBL" id="OWV30494.1"/>
    </source>
</evidence>
<comment type="caution">
    <text evidence="2">The sequence shown here is derived from an EMBL/GenBank/DDBJ whole genome shotgun (WGS) entry which is preliminary data.</text>
</comment>
<reference evidence="2 3" key="1">
    <citation type="submission" date="2014-08" db="EMBL/GenBank/DDBJ databases">
        <title>Draft genome sequence of a novel L-asparaginase producing marine bacterium, Halomonas campaniensis.</title>
        <authorList>
            <person name="Sundarakrishnan B."/>
            <person name="Moushumi Priya A."/>
            <person name="Raman G."/>
            <person name="Sakthivel N."/>
            <person name="Park S."/>
            <person name="Jayachandran S."/>
        </authorList>
    </citation>
    <scope>NUCLEOTIDE SEQUENCE [LARGE SCALE GENOMIC DNA]</scope>
    <source>
        <strain evidence="2 3">SK03</strain>
    </source>
</reference>
<accession>A0A246S241</accession>
<sequence length="177" mass="20323">MSSLPSGDKVTPWYKQFWPWFLIGILLSSIMFSITFAVMSVKSFDGMVVQEDYYKHGKAINMVLAKQDRARELNLSADLRLDPLTSDIVIDLSGDARPDRLYLDLIFPTEDDRDQSFVLEHVRDGRYITQGPDNLRYRWYLQIQPALENADWRLTGEATFPDENSVALLPGGRTESE</sequence>
<organism evidence="2 3">
    <name type="scientific">Halomonas campaniensis</name>
    <dbReference type="NCBI Taxonomy" id="213554"/>
    <lineage>
        <taxon>Bacteria</taxon>
        <taxon>Pseudomonadati</taxon>
        <taxon>Pseudomonadota</taxon>
        <taxon>Gammaproteobacteria</taxon>
        <taxon>Oceanospirillales</taxon>
        <taxon>Halomonadaceae</taxon>
        <taxon>Halomonas</taxon>
    </lineage>
</organism>
<dbReference type="STRING" id="213554.FF32_02180"/>
<dbReference type="AlphaFoldDB" id="A0A246S241"/>
<name>A0A246S241_9GAMM</name>
<dbReference type="EMBL" id="JPUA01000018">
    <property type="protein sequence ID" value="OWV30494.1"/>
    <property type="molecule type" value="Genomic_DNA"/>
</dbReference>
<evidence type="ECO:0000256" key="1">
    <source>
        <dbReference type="SAM" id="Phobius"/>
    </source>
</evidence>
<dbReference type="RefSeq" id="WP_088699413.1">
    <property type="nucleotide sequence ID" value="NZ_JPUA01000018.1"/>
</dbReference>